<dbReference type="InterPro" id="IPR019594">
    <property type="entry name" value="Glu/Gly-bd"/>
</dbReference>
<dbReference type="Gene3D" id="3.40.190.10">
    <property type="entry name" value="Periplasmic binding protein-like II"/>
    <property type="match status" value="1"/>
</dbReference>
<evidence type="ECO:0000256" key="10">
    <source>
        <dbReference type="ARBA" id="ARBA00023286"/>
    </source>
</evidence>
<dbReference type="AlphaFoldDB" id="A0A4Y2I2R1"/>
<evidence type="ECO:0000313" key="14">
    <source>
        <dbReference type="EMBL" id="GBM71456.1"/>
    </source>
</evidence>
<keyword evidence="11" id="KW-0407">Ion channel</keyword>
<evidence type="ECO:0000256" key="2">
    <source>
        <dbReference type="ARBA" id="ARBA00022448"/>
    </source>
</evidence>
<evidence type="ECO:0000256" key="11">
    <source>
        <dbReference type="ARBA" id="ARBA00023303"/>
    </source>
</evidence>
<keyword evidence="8" id="KW-0675">Receptor</keyword>
<dbReference type="GO" id="GO:0015276">
    <property type="term" value="F:ligand-gated monoatomic ion channel activity"/>
    <property type="evidence" value="ECO:0007669"/>
    <property type="project" value="InterPro"/>
</dbReference>
<keyword evidence="10" id="KW-1071">Ligand-gated ion channel</keyword>
<keyword evidence="3" id="KW-1003">Cell membrane</keyword>
<dbReference type="SUPFAM" id="SSF53850">
    <property type="entry name" value="Periplasmic binding protein-like II"/>
    <property type="match status" value="1"/>
</dbReference>
<comment type="caution">
    <text evidence="14">The sequence shown here is derived from an EMBL/GenBank/DDBJ whole genome shotgun (WGS) entry which is preliminary data.</text>
</comment>
<proteinExistence type="predicted"/>
<evidence type="ECO:0000256" key="5">
    <source>
        <dbReference type="ARBA" id="ARBA00022989"/>
    </source>
</evidence>
<feature type="transmembrane region" description="Helical" evidence="12">
    <location>
        <begin position="132"/>
        <end position="151"/>
    </location>
</feature>
<evidence type="ECO:0000256" key="7">
    <source>
        <dbReference type="ARBA" id="ARBA00023136"/>
    </source>
</evidence>
<keyword evidence="4 12" id="KW-0812">Transmembrane</keyword>
<keyword evidence="7 12" id="KW-0472">Membrane</keyword>
<protein>
    <recommendedName>
        <fullName evidence="13">Ionotropic glutamate receptor L-glutamate and glycine-binding domain-containing protein</fullName>
    </recommendedName>
</protein>
<evidence type="ECO:0000256" key="8">
    <source>
        <dbReference type="ARBA" id="ARBA00023170"/>
    </source>
</evidence>
<comment type="subcellular location">
    <subcellularLocation>
        <location evidence="1">Cell membrane</location>
        <topology evidence="1">Multi-pass membrane protein</topology>
    </subcellularLocation>
</comment>
<keyword evidence="5 12" id="KW-1133">Transmembrane helix</keyword>
<dbReference type="Gene3D" id="1.10.287.70">
    <property type="match status" value="1"/>
</dbReference>
<sequence length="422" mass="48400">MRKIPNLIVAISNFALFHLHVNQTATGQYKFSGIYGKYIELVLEAWKGEYEILFCKDFDFGTRDSSGNWTGQLGAVARGEADIGISHMSISHARSEIVDFSTAYTMEVLTFTVQKWTQDDIFQFLLLFDKTIWILIFISLISLSGLFFLILEGKENYSYIILNTFANIIGKSLDLHKDLFKWKLFLGCWFLCAFVICCSYSAVLLSFLTLPPQSKILRDFRELSEAIHKGTHRAYAAKGTLTIPFMANSKAEYIQRLGNAMAKNNWYIDFDSLSAEGQDHKAAFIMTRSTLNFLFGASDMHYISSDALFVVPVGIAMNKNFCCGSRINKIVMRIARAGLDVKLLKDLTFRYWLDIFSKFAKKKDQDTHSLSMRDLRGSFVILFIGLGCSMLVFLVEIFHGYVHRNKKEKNLYKKPVRYEFRK</sequence>
<evidence type="ECO:0000256" key="3">
    <source>
        <dbReference type="ARBA" id="ARBA00022475"/>
    </source>
</evidence>
<name>A0A4Y2I2R1_ARAVE</name>
<accession>A0A4Y2I2R1</accession>
<evidence type="ECO:0000256" key="6">
    <source>
        <dbReference type="ARBA" id="ARBA00023065"/>
    </source>
</evidence>
<dbReference type="OrthoDB" id="6420396at2759"/>
<keyword evidence="9" id="KW-0325">Glycoprotein</keyword>
<evidence type="ECO:0000256" key="4">
    <source>
        <dbReference type="ARBA" id="ARBA00022692"/>
    </source>
</evidence>
<dbReference type="PANTHER" id="PTHR42643:SF24">
    <property type="entry name" value="IONOTROPIC RECEPTOR 60A"/>
    <property type="match status" value="1"/>
</dbReference>
<dbReference type="GO" id="GO:0005886">
    <property type="term" value="C:plasma membrane"/>
    <property type="evidence" value="ECO:0007669"/>
    <property type="project" value="UniProtKB-SubCell"/>
</dbReference>
<feature type="transmembrane region" description="Helical" evidence="12">
    <location>
        <begin position="379"/>
        <end position="402"/>
    </location>
</feature>
<keyword evidence="15" id="KW-1185">Reference proteome</keyword>
<dbReference type="InterPro" id="IPR052192">
    <property type="entry name" value="Insect_Ionotropic_Sensory_Rcpt"/>
</dbReference>
<organism evidence="14 15">
    <name type="scientific">Araneus ventricosus</name>
    <name type="common">Orbweaver spider</name>
    <name type="synonym">Epeira ventricosa</name>
    <dbReference type="NCBI Taxonomy" id="182803"/>
    <lineage>
        <taxon>Eukaryota</taxon>
        <taxon>Metazoa</taxon>
        <taxon>Ecdysozoa</taxon>
        <taxon>Arthropoda</taxon>
        <taxon>Chelicerata</taxon>
        <taxon>Arachnida</taxon>
        <taxon>Araneae</taxon>
        <taxon>Araneomorphae</taxon>
        <taxon>Entelegynae</taxon>
        <taxon>Araneoidea</taxon>
        <taxon>Araneidae</taxon>
        <taxon>Araneus</taxon>
    </lineage>
</organism>
<evidence type="ECO:0000259" key="13">
    <source>
        <dbReference type="Pfam" id="PF10613"/>
    </source>
</evidence>
<dbReference type="Proteomes" id="UP000499080">
    <property type="component" value="Unassembled WGS sequence"/>
</dbReference>
<reference evidence="14 15" key="1">
    <citation type="journal article" date="2019" name="Sci. Rep.">
        <title>Orb-weaving spider Araneus ventricosus genome elucidates the spidroin gene catalogue.</title>
        <authorList>
            <person name="Kono N."/>
            <person name="Nakamura H."/>
            <person name="Ohtoshi R."/>
            <person name="Moran D.A.P."/>
            <person name="Shinohara A."/>
            <person name="Yoshida Y."/>
            <person name="Fujiwara M."/>
            <person name="Mori M."/>
            <person name="Tomita M."/>
            <person name="Arakawa K."/>
        </authorList>
    </citation>
    <scope>NUCLEOTIDE SEQUENCE [LARGE SCALE GENOMIC DNA]</scope>
</reference>
<feature type="transmembrane region" description="Helical" evidence="12">
    <location>
        <begin position="184"/>
        <end position="208"/>
    </location>
</feature>
<keyword evidence="6" id="KW-0406">Ion transport</keyword>
<evidence type="ECO:0000313" key="15">
    <source>
        <dbReference type="Proteomes" id="UP000499080"/>
    </source>
</evidence>
<keyword evidence="2" id="KW-0813">Transport</keyword>
<gene>
    <name evidence="14" type="ORF">AVEN_273926_1</name>
</gene>
<evidence type="ECO:0000256" key="1">
    <source>
        <dbReference type="ARBA" id="ARBA00004651"/>
    </source>
</evidence>
<dbReference type="EMBL" id="BGPR01002314">
    <property type="protein sequence ID" value="GBM71456.1"/>
    <property type="molecule type" value="Genomic_DNA"/>
</dbReference>
<dbReference type="PANTHER" id="PTHR42643">
    <property type="entry name" value="IONOTROPIC RECEPTOR 20A-RELATED"/>
    <property type="match status" value="1"/>
</dbReference>
<evidence type="ECO:0000256" key="9">
    <source>
        <dbReference type="ARBA" id="ARBA00023180"/>
    </source>
</evidence>
<feature type="domain" description="Ionotropic glutamate receptor L-glutamate and glycine-binding" evidence="13">
    <location>
        <begin position="20"/>
        <end position="114"/>
    </location>
</feature>
<dbReference type="Pfam" id="PF10613">
    <property type="entry name" value="Lig_chan-Glu_bd"/>
    <property type="match status" value="1"/>
</dbReference>
<evidence type="ECO:0000256" key="12">
    <source>
        <dbReference type="SAM" id="Phobius"/>
    </source>
</evidence>